<reference evidence="2 3" key="1">
    <citation type="submission" date="2010-06" db="EMBL/GenBank/DDBJ databases">
        <title>Complete sequence chromosome of Methanohalobium evestigatum Z-7303.</title>
        <authorList>
            <consortium name="US DOE Joint Genome Institute"/>
            <person name="Lucas S."/>
            <person name="Copeland A."/>
            <person name="Lapidus A."/>
            <person name="Cheng J.-F."/>
            <person name="Bruce D."/>
            <person name="Goodwin L."/>
            <person name="Pitluck S."/>
            <person name="Saunders E."/>
            <person name="Detter J.C."/>
            <person name="Han C."/>
            <person name="Tapia R."/>
            <person name="Land M."/>
            <person name="Hauser L."/>
            <person name="Kyrpides N."/>
            <person name="Mikhailova N."/>
            <person name="Sieprawska-Lupa M."/>
            <person name="Whitman W.B."/>
            <person name="Anderson I."/>
            <person name="Woyke T."/>
        </authorList>
    </citation>
    <scope>NUCLEOTIDE SEQUENCE [LARGE SCALE GENOMIC DNA]</scope>
    <source>
        <strain evidence="3">ATCC BAA-1072 / DSM 3721 / NBRC 107634 / OCM 161 / Z-7303</strain>
    </source>
</reference>
<proteinExistence type="predicted"/>
<name>D7EB70_METEZ</name>
<dbReference type="InterPro" id="IPR011059">
    <property type="entry name" value="Metal-dep_hydrolase_composite"/>
</dbReference>
<accession>D7EB70</accession>
<dbReference type="PIRSF" id="PIRSF006453">
    <property type="entry name" value="FwdA"/>
    <property type="match status" value="1"/>
</dbReference>
<dbReference type="EMBL" id="CP002069">
    <property type="protein sequence ID" value="ADI74587.1"/>
    <property type="molecule type" value="Genomic_DNA"/>
</dbReference>
<dbReference type="FunFam" id="2.30.40.10:FF:000064">
    <property type="entry name" value="Formylmethanofuran dehydrogenase subunit A"/>
    <property type="match status" value="1"/>
</dbReference>
<dbReference type="HOGENOM" id="CLU_035587_0_0_2"/>
<organism evidence="2 3">
    <name type="scientific">Methanohalobium evestigatum (strain ATCC BAA-1072 / DSM 3721 / NBRC 107634 / OCM 161 / Z-7303)</name>
    <dbReference type="NCBI Taxonomy" id="644295"/>
    <lineage>
        <taxon>Archaea</taxon>
        <taxon>Methanobacteriati</taxon>
        <taxon>Methanobacteriota</taxon>
        <taxon>Stenosarchaea group</taxon>
        <taxon>Methanomicrobia</taxon>
        <taxon>Methanosarcinales</taxon>
        <taxon>Methanosarcinaceae</taxon>
        <taxon>Methanohalobium</taxon>
    </lineage>
</organism>
<gene>
    <name evidence="2" type="ordered locus">Metev_1749</name>
</gene>
<dbReference type="InterPro" id="IPR012027">
    <property type="entry name" value="Formylmethanofuran_DH_asu"/>
</dbReference>
<dbReference type="OrthoDB" id="8791at2157"/>
<dbReference type="InterPro" id="IPR032466">
    <property type="entry name" value="Metal_Hydrolase"/>
</dbReference>
<dbReference type="InterPro" id="IPR050378">
    <property type="entry name" value="Metallo-dep_Hydrolases_sf"/>
</dbReference>
<evidence type="ECO:0000313" key="3">
    <source>
        <dbReference type="Proteomes" id="UP000000391"/>
    </source>
</evidence>
<dbReference type="AlphaFoldDB" id="D7EB70"/>
<sequence length="575" mass="63998">MSELLIKNAAVCDPVNGVDCDKMDLAVKDGKIVESTSLSSNAKEIDADGRLTMAGAFDGHTHWAGKINVGRMMSPHDMRRNPIPGLSGKEAPTETTRAQAGYATPNTYAIGYRYAKLGYTTATEAALPLLNARHVHEEFESIPIQDKLGLSLFGDNWMVMEYIRDNEPEKLAAYVAWALKSSRGYGIKIVNPGGGESWSWGKNVTGLYDNVPNFDVTPADILLGLGKTNERLNLPHSVHIHCNNLGKPGNYETTLETMKLMEDNIKPKRDRQAAHFTHVQFHSYAGDGWRDFKSGAPMVADYLNTTENLTFDLGQVIFGPAMTMTADGPLEYANSRMLHEKWSNKDVELEGTSGVVPIDYKKKVFVNAVQWAIGLELGLLVDDPWKAMFTTDNPNGGSFVNYPEAYTYLMSSKKRDEIMSQFTDTTFDRIKLPDIDRELSLYELAIMTRGVPSKIYSMPQKGNLGVGADADIAIYDLKPDEVDTTVENDKVVEAFRGTKYTIKDGNVVVKDGDIASSPIGKTYWVNATNIPNGETENMHAELAQKFKRYYTVQQSNYMVEDEYIPRPVELEMEEA</sequence>
<dbReference type="InterPro" id="IPR013108">
    <property type="entry name" value="Amidohydro_3"/>
</dbReference>
<keyword evidence="3" id="KW-1185">Reference proteome</keyword>
<dbReference type="STRING" id="644295.Metev_1749"/>
<dbReference type="Gene3D" id="3.20.20.140">
    <property type="entry name" value="Metal-dependent hydrolases"/>
    <property type="match status" value="1"/>
</dbReference>
<dbReference type="Proteomes" id="UP000000391">
    <property type="component" value="Chromosome"/>
</dbReference>
<evidence type="ECO:0000313" key="2">
    <source>
        <dbReference type="EMBL" id="ADI74587.1"/>
    </source>
</evidence>
<protein>
    <submittedName>
        <fullName evidence="2">Formylmethanofuran dehydrogenase subunit A</fullName>
    </submittedName>
</protein>
<dbReference type="KEGG" id="mev:Metev_1749"/>
<dbReference type="GeneID" id="9347400"/>
<dbReference type="CDD" id="cd01304">
    <property type="entry name" value="FMDH_A"/>
    <property type="match status" value="1"/>
</dbReference>
<dbReference type="SUPFAM" id="SSF51556">
    <property type="entry name" value="Metallo-dependent hydrolases"/>
    <property type="match status" value="1"/>
</dbReference>
<dbReference type="Gene3D" id="2.30.40.10">
    <property type="entry name" value="Urease, subunit C, domain 1"/>
    <property type="match status" value="2"/>
</dbReference>
<feature type="domain" description="Amidohydrolase 3" evidence="1">
    <location>
        <begin position="43"/>
        <end position="509"/>
    </location>
</feature>
<dbReference type="GO" id="GO:0016810">
    <property type="term" value="F:hydrolase activity, acting on carbon-nitrogen (but not peptide) bonds"/>
    <property type="evidence" value="ECO:0007669"/>
    <property type="project" value="InterPro"/>
</dbReference>
<dbReference type="PANTHER" id="PTHR11647:SF1">
    <property type="entry name" value="COLLAPSIN RESPONSE MEDIATOR PROTEIN"/>
    <property type="match status" value="1"/>
</dbReference>
<dbReference type="NCBIfam" id="TIGR03121">
    <property type="entry name" value="one_C_dehyd_A"/>
    <property type="match status" value="1"/>
</dbReference>
<evidence type="ECO:0000259" key="1">
    <source>
        <dbReference type="Pfam" id="PF07969"/>
    </source>
</evidence>
<dbReference type="PANTHER" id="PTHR11647">
    <property type="entry name" value="HYDRANTOINASE/DIHYDROPYRIMIDINASE FAMILY MEMBER"/>
    <property type="match status" value="1"/>
</dbReference>
<dbReference type="RefSeq" id="WP_013195152.1">
    <property type="nucleotide sequence ID" value="NC_014253.1"/>
</dbReference>
<dbReference type="SUPFAM" id="SSF51338">
    <property type="entry name" value="Composite domain of metallo-dependent hydrolases"/>
    <property type="match status" value="2"/>
</dbReference>
<dbReference type="Pfam" id="PF07969">
    <property type="entry name" value="Amidohydro_3"/>
    <property type="match status" value="1"/>
</dbReference>